<dbReference type="EMBL" id="FQWB01000001">
    <property type="protein sequence ID" value="SHF77663.1"/>
    <property type="molecule type" value="Genomic_DNA"/>
</dbReference>
<dbReference type="AlphaFoldDB" id="A0A1M5EEF4"/>
<dbReference type="RefSeq" id="WP_073367392.1">
    <property type="nucleotide sequence ID" value="NZ_FQWB01000001.1"/>
</dbReference>
<protein>
    <submittedName>
        <fullName evidence="1">Uncharacterized protein</fullName>
    </submittedName>
</protein>
<organism evidence="1 2">
    <name type="scientific">Flavobacterium fluvii</name>
    <dbReference type="NCBI Taxonomy" id="468056"/>
    <lineage>
        <taxon>Bacteria</taxon>
        <taxon>Pseudomonadati</taxon>
        <taxon>Bacteroidota</taxon>
        <taxon>Flavobacteriia</taxon>
        <taxon>Flavobacteriales</taxon>
        <taxon>Flavobacteriaceae</taxon>
        <taxon>Flavobacterium</taxon>
    </lineage>
</organism>
<dbReference type="Proteomes" id="UP000184516">
    <property type="component" value="Unassembled WGS sequence"/>
</dbReference>
<evidence type="ECO:0000313" key="2">
    <source>
        <dbReference type="Proteomes" id="UP000184516"/>
    </source>
</evidence>
<reference evidence="2" key="1">
    <citation type="submission" date="2016-11" db="EMBL/GenBank/DDBJ databases">
        <authorList>
            <person name="Varghese N."/>
            <person name="Submissions S."/>
        </authorList>
    </citation>
    <scope>NUCLEOTIDE SEQUENCE [LARGE SCALE GENOMIC DNA]</scope>
    <source>
        <strain evidence="2">DSM 19978</strain>
    </source>
</reference>
<evidence type="ECO:0000313" key="1">
    <source>
        <dbReference type="EMBL" id="SHF77663.1"/>
    </source>
</evidence>
<name>A0A1M5EEF4_9FLAO</name>
<sequence>MKKKFVILNSLLALAVLFVMLFQSVHSFEHLAQQLSEKKCHHKYTSSEEITHQHHNFDHCFVCDFTISSFVASDIHHFEFKKITIPSGYSFFKSREITQFFKGSLFALRAPPILLFK</sequence>
<dbReference type="OrthoDB" id="1445232at2"/>
<proteinExistence type="predicted"/>
<accession>A0A1M5EEF4</accession>
<dbReference type="STRING" id="468056.SAMN05443549_101308"/>
<gene>
    <name evidence="1" type="ORF">SAMN05443549_101308</name>
</gene>
<keyword evidence="2" id="KW-1185">Reference proteome</keyword>